<proteinExistence type="predicted"/>
<dbReference type="Pfam" id="PF02588">
    <property type="entry name" value="YitT_membrane"/>
    <property type="match status" value="1"/>
</dbReference>
<protein>
    <submittedName>
        <fullName evidence="7">YitT family protein</fullName>
    </submittedName>
</protein>
<keyword evidence="2" id="KW-1003">Cell membrane</keyword>
<dbReference type="Proteomes" id="UP001617689">
    <property type="component" value="Unassembled WGS sequence"/>
</dbReference>
<evidence type="ECO:0000256" key="5">
    <source>
        <dbReference type="ARBA" id="ARBA00023136"/>
    </source>
</evidence>
<organism evidence="7 8">
    <name type="scientific">Pectobacterium actinidiae</name>
    <dbReference type="NCBI Taxonomy" id="1507808"/>
    <lineage>
        <taxon>Bacteria</taxon>
        <taxon>Pseudomonadati</taxon>
        <taxon>Pseudomonadota</taxon>
        <taxon>Gammaproteobacteria</taxon>
        <taxon>Enterobacterales</taxon>
        <taxon>Pectobacteriaceae</taxon>
        <taxon>Pectobacterium</taxon>
    </lineage>
</organism>
<dbReference type="RefSeq" id="WP_400394077.1">
    <property type="nucleotide sequence ID" value="NZ_JBIXLL010000001.1"/>
</dbReference>
<keyword evidence="3 6" id="KW-0812">Transmembrane</keyword>
<dbReference type="PANTHER" id="PTHR33545">
    <property type="entry name" value="UPF0750 MEMBRANE PROTEIN YITT-RELATED"/>
    <property type="match status" value="1"/>
</dbReference>
<feature type="transmembrane region" description="Helical" evidence="6">
    <location>
        <begin position="148"/>
        <end position="168"/>
    </location>
</feature>
<feature type="transmembrane region" description="Helical" evidence="6">
    <location>
        <begin position="109"/>
        <end position="127"/>
    </location>
</feature>
<dbReference type="InterPro" id="IPR051461">
    <property type="entry name" value="UPF0750_membrane"/>
</dbReference>
<comment type="caution">
    <text evidence="7">The sequence shown here is derived from an EMBL/GenBank/DDBJ whole genome shotgun (WGS) entry which is preliminary data.</text>
</comment>
<evidence type="ECO:0000313" key="7">
    <source>
        <dbReference type="EMBL" id="MFJ5428067.1"/>
    </source>
</evidence>
<feature type="transmembrane region" description="Helical" evidence="6">
    <location>
        <begin position="18"/>
        <end position="38"/>
    </location>
</feature>
<feature type="transmembrane region" description="Helical" evidence="6">
    <location>
        <begin position="44"/>
        <end position="71"/>
    </location>
</feature>
<sequence>MLQKPVRHSIIDNAQGQFFGIVIISFGMSILHSLGLITGQTAGLAFLISYASGASFGLVFFLINIPFYLLAVMRMGKAFTLNTLIAVTFISLFTNYLPSLISYSYLNPLVGAVLAGLCIGIGLLGLFRHKSSSGGIGILAVYIQDKTGFKAGWFQLIFDIVLFASSLLILRPEVVLYSLIGAIALNFLVAWNHRQEWYVAK</sequence>
<gene>
    <name evidence="7" type="ORF">ACIPUP_02750</name>
</gene>
<evidence type="ECO:0000313" key="8">
    <source>
        <dbReference type="Proteomes" id="UP001617689"/>
    </source>
</evidence>
<reference evidence="7 8" key="1">
    <citation type="submission" date="2024-10" db="EMBL/GenBank/DDBJ databases">
        <authorList>
            <person name="Lu C.-H."/>
        </authorList>
    </citation>
    <scope>NUCLEOTIDE SEQUENCE [LARGE SCALE GENOMIC DNA]</scope>
    <source>
        <strain evidence="7 8">22ZTDG03-2</strain>
    </source>
</reference>
<evidence type="ECO:0000256" key="3">
    <source>
        <dbReference type="ARBA" id="ARBA00022692"/>
    </source>
</evidence>
<name>A0ABW8G5Y0_9GAMM</name>
<comment type="subcellular location">
    <subcellularLocation>
        <location evidence="1">Cell membrane</location>
        <topology evidence="1">Multi-pass membrane protein</topology>
    </subcellularLocation>
</comment>
<keyword evidence="4 6" id="KW-1133">Transmembrane helix</keyword>
<evidence type="ECO:0000256" key="6">
    <source>
        <dbReference type="SAM" id="Phobius"/>
    </source>
</evidence>
<feature type="transmembrane region" description="Helical" evidence="6">
    <location>
        <begin position="78"/>
        <end position="97"/>
    </location>
</feature>
<dbReference type="InterPro" id="IPR003740">
    <property type="entry name" value="YitT"/>
</dbReference>
<dbReference type="PANTHER" id="PTHR33545:SF5">
    <property type="entry name" value="UPF0750 MEMBRANE PROTEIN YITT"/>
    <property type="match status" value="1"/>
</dbReference>
<evidence type="ECO:0000256" key="2">
    <source>
        <dbReference type="ARBA" id="ARBA00022475"/>
    </source>
</evidence>
<feature type="transmembrane region" description="Helical" evidence="6">
    <location>
        <begin position="174"/>
        <end position="191"/>
    </location>
</feature>
<evidence type="ECO:0000256" key="4">
    <source>
        <dbReference type="ARBA" id="ARBA00022989"/>
    </source>
</evidence>
<keyword evidence="5 6" id="KW-0472">Membrane</keyword>
<accession>A0ABW8G5Y0</accession>
<keyword evidence="8" id="KW-1185">Reference proteome</keyword>
<evidence type="ECO:0000256" key="1">
    <source>
        <dbReference type="ARBA" id="ARBA00004651"/>
    </source>
</evidence>
<dbReference type="EMBL" id="JBIXLL010000001">
    <property type="protein sequence ID" value="MFJ5428067.1"/>
    <property type="molecule type" value="Genomic_DNA"/>
</dbReference>